<feature type="region of interest" description="Disordered" evidence="1">
    <location>
        <begin position="64"/>
        <end position="87"/>
    </location>
</feature>
<protein>
    <submittedName>
        <fullName evidence="2">Uncharacterized protein</fullName>
    </submittedName>
</protein>
<gene>
    <name evidence="2" type="ORF">AMON00008_LOCUS48687</name>
</gene>
<name>A0A7S4VPL3_9DINO</name>
<feature type="region of interest" description="Disordered" evidence="1">
    <location>
        <begin position="278"/>
        <end position="297"/>
    </location>
</feature>
<dbReference type="EMBL" id="HBNR01068759">
    <property type="protein sequence ID" value="CAE4642344.1"/>
    <property type="molecule type" value="Transcribed_RNA"/>
</dbReference>
<evidence type="ECO:0000313" key="2">
    <source>
        <dbReference type="EMBL" id="CAE4642344.1"/>
    </source>
</evidence>
<dbReference type="AlphaFoldDB" id="A0A7S4VPL3"/>
<evidence type="ECO:0000256" key="1">
    <source>
        <dbReference type="SAM" id="MobiDB-lite"/>
    </source>
</evidence>
<accession>A0A7S4VPL3</accession>
<feature type="region of interest" description="Disordered" evidence="1">
    <location>
        <begin position="129"/>
        <end position="154"/>
    </location>
</feature>
<feature type="compositionally biased region" description="Low complexity" evidence="1">
    <location>
        <begin position="278"/>
        <end position="293"/>
    </location>
</feature>
<reference evidence="2" key="1">
    <citation type="submission" date="2021-01" db="EMBL/GenBank/DDBJ databases">
        <authorList>
            <person name="Corre E."/>
            <person name="Pelletier E."/>
            <person name="Niang G."/>
            <person name="Scheremetjew M."/>
            <person name="Finn R."/>
            <person name="Kale V."/>
            <person name="Holt S."/>
            <person name="Cochrane G."/>
            <person name="Meng A."/>
            <person name="Brown T."/>
            <person name="Cohen L."/>
        </authorList>
    </citation>
    <scope>NUCLEOTIDE SEQUENCE</scope>
    <source>
        <strain evidence="2">CCMP3105</strain>
    </source>
</reference>
<proteinExistence type="predicted"/>
<sequence>MMPSQLGSNSDEVLLQNAAIGPLVQCRQALPPSVLELLCLTNDIGEPLPASILLPQSGAASAADSRQAVSPHLTAAAPRAQSWTDPRNLQGMTNDLGDPIPLSIFQRPVAEPDEGLPVESHAAAVRRLTSTATPSKKAAGSLRVPGTQEPTEDGCKIGMRDLLRYRQRLGGAKVEGGGTGLKTVSCTIAPQRVVSELRAKAAVKTEGEGTGLETASCTTAPQRAVSKLRAKAVAKRELGPAGRAPSSLYVEKELPAHLRGIRARVHVDEPCEVARQCSPAADSDAESECSAPSEPDESAEIIVGPTNLAVMPLKLEDLCLFRLERHTGTVKRVPLVSNPRHLSVAEALRLSHARPREAPLSFGSTLHLNYGARQPCRPCMFERWAGRCNKSWLCDFCHLHTAQKARRDGPRAQAKTKAAASRRKQRN</sequence>
<feature type="region of interest" description="Disordered" evidence="1">
    <location>
        <begin position="405"/>
        <end position="427"/>
    </location>
</feature>
<organism evidence="2">
    <name type="scientific">Alexandrium monilatum</name>
    <dbReference type="NCBI Taxonomy" id="311494"/>
    <lineage>
        <taxon>Eukaryota</taxon>
        <taxon>Sar</taxon>
        <taxon>Alveolata</taxon>
        <taxon>Dinophyceae</taxon>
        <taxon>Gonyaulacales</taxon>
        <taxon>Pyrocystaceae</taxon>
        <taxon>Alexandrium</taxon>
    </lineage>
</organism>